<dbReference type="PROSITE" id="PS51257">
    <property type="entry name" value="PROKAR_LIPOPROTEIN"/>
    <property type="match status" value="1"/>
</dbReference>
<keyword evidence="2" id="KW-1185">Reference proteome</keyword>
<dbReference type="RefSeq" id="WP_202013126.1">
    <property type="nucleotide sequence ID" value="NZ_JAERRB010000008.1"/>
</dbReference>
<dbReference type="Gene3D" id="1.25.40.390">
    <property type="match status" value="2"/>
</dbReference>
<gene>
    <name evidence="1" type="ORF">JI741_21000</name>
</gene>
<name>A0ABS1KYE2_9BACT</name>
<proteinExistence type="predicted"/>
<protein>
    <submittedName>
        <fullName evidence="1">SusD/RagB family nutrient-binding outer membrane lipoprotein</fullName>
    </submittedName>
</protein>
<evidence type="ECO:0000313" key="2">
    <source>
        <dbReference type="Proteomes" id="UP000613030"/>
    </source>
</evidence>
<evidence type="ECO:0000313" key="1">
    <source>
        <dbReference type="EMBL" id="MBL0743722.1"/>
    </source>
</evidence>
<dbReference type="Proteomes" id="UP000613030">
    <property type="component" value="Unassembled WGS sequence"/>
</dbReference>
<accession>A0ABS1KYE2</accession>
<sequence>MKKMNYKLMTFSLIILLMVGGCKDLDELNINPNAPSPESTDLNLLLPTVITSLGSRVITLGIGDVAGVVQHTQKTGWSSGHNNYDWSSPGQSWTDYYGVLRNADELYKKAQKGDYVYHEGVSMILKAYTFGLIADLWGDAPYKDALRAEEGAAYFKPVFDTQQSIYHGILADLEAANTLLSQEGGKPINETQDVLFAGDLTKWRKFANSLALRYYMRLQAKETEFAKAGVVKIVNDPATFPLITTAADDANVAYPGTSDDTSGGKISTAWPTNMVFNISPDGEYMRTKPCATLVNALKDLDDPRIAVWFDKVPQPLVLVGGTDVSHASADGKTWEVSADVVQTYEDTYNTPIDYSTDYIGIPPAIGGALFYNLQLEGNAAGQGRYNSHISQLNSMYMEATGDLLQMRLISAAEVNFILAEAASYTWISGASTYYAQGIQESFNAWGVSDDVADYIAGAPYTGLESIIQQKWIASWTAAAEAWFDWRRTGLPDLAAGPSGARSKLPLRFYYSLDDDINTNTEHANEAISRLVPTSYKGSDPTNNSAWSKFWLLEGTSKPY</sequence>
<dbReference type="InterPro" id="IPR041662">
    <property type="entry name" value="SusD-like_2"/>
</dbReference>
<dbReference type="Pfam" id="PF12771">
    <property type="entry name" value="SusD-like_2"/>
    <property type="match status" value="2"/>
</dbReference>
<dbReference type="SUPFAM" id="SSF48452">
    <property type="entry name" value="TPR-like"/>
    <property type="match status" value="1"/>
</dbReference>
<dbReference type="InterPro" id="IPR011990">
    <property type="entry name" value="TPR-like_helical_dom_sf"/>
</dbReference>
<comment type="caution">
    <text evidence="1">The sequence shown here is derived from an EMBL/GenBank/DDBJ whole genome shotgun (WGS) entry which is preliminary data.</text>
</comment>
<keyword evidence="1" id="KW-0449">Lipoprotein</keyword>
<organism evidence="1 2">
    <name type="scientific">Chryseolinea lacunae</name>
    <dbReference type="NCBI Taxonomy" id="2801331"/>
    <lineage>
        <taxon>Bacteria</taxon>
        <taxon>Pseudomonadati</taxon>
        <taxon>Bacteroidota</taxon>
        <taxon>Cytophagia</taxon>
        <taxon>Cytophagales</taxon>
        <taxon>Fulvivirgaceae</taxon>
        <taxon>Chryseolinea</taxon>
    </lineage>
</organism>
<reference evidence="1 2" key="1">
    <citation type="submission" date="2021-01" db="EMBL/GenBank/DDBJ databases">
        <title>Chryseolinea sp. Jin1 Genome sequencing and assembly.</title>
        <authorList>
            <person name="Kim I."/>
        </authorList>
    </citation>
    <scope>NUCLEOTIDE SEQUENCE [LARGE SCALE GENOMIC DNA]</scope>
    <source>
        <strain evidence="1 2">Jin1</strain>
    </source>
</reference>
<dbReference type="EMBL" id="JAERRB010000008">
    <property type="protein sequence ID" value="MBL0743722.1"/>
    <property type="molecule type" value="Genomic_DNA"/>
</dbReference>